<evidence type="ECO:0000256" key="1">
    <source>
        <dbReference type="SAM" id="MobiDB-lite"/>
    </source>
</evidence>
<keyword evidence="5" id="KW-1185">Reference proteome</keyword>
<dbReference type="InterPro" id="IPR028994">
    <property type="entry name" value="Integrin_alpha_N"/>
</dbReference>
<gene>
    <name evidence="4" type="ORF">CSOJ01_00502</name>
</gene>
<comment type="caution">
    <text evidence="4">The sequence shown here is derived from an EMBL/GenBank/DDBJ whole genome shotgun (WGS) entry which is preliminary data.</text>
</comment>
<evidence type="ECO:0000313" key="5">
    <source>
        <dbReference type="Proteomes" id="UP000652219"/>
    </source>
</evidence>
<dbReference type="SUPFAM" id="SSF69318">
    <property type="entry name" value="Integrin alpha N-terminal domain"/>
    <property type="match status" value="1"/>
</dbReference>
<name>A0A8H6JX62_9PEZI</name>
<feature type="region of interest" description="Disordered" evidence="1">
    <location>
        <begin position="263"/>
        <end position="289"/>
    </location>
</feature>
<protein>
    <recommendedName>
        <fullName evidence="6">Aldos-2-ulose dehydratase/isomerase (AUDH) Cupin domain-containing protein</fullName>
    </recommendedName>
</protein>
<evidence type="ECO:0000313" key="4">
    <source>
        <dbReference type="EMBL" id="KAF6821067.1"/>
    </source>
</evidence>
<evidence type="ECO:0000259" key="2">
    <source>
        <dbReference type="Pfam" id="PF18637"/>
    </source>
</evidence>
<sequence length="765" mass="84958">MASNELAVPSFGKTIIENDRKDGYWVETFHFANGEVPGLLASGLASGEVEFLENPVAAASYRAQAAGEEFDPSTVNISGGEQKWKKHLIAKFSGPVAVVTADITNNGLTDVIVCHDYGPFMLECDPKGGWISWLENPGREKLGDGEWVVRTIGRWPAMHRLKVGHFTQKSLMEIVAASVVYGPRDKTTPVPIIRFQAPEKPLEATEWDRSIIDDENFTVIHEVTTKKFNGPSGLDSMLIASREGATWLYYENGSWHRQLLSAGEPKEDRQLPNSLSPGTGDHWGTGNSDAGQFGDDPFAYIATMDPFHGTTACVLSRVGRGMKDSKWKRHILDVYGTPNQLMKYGDGPGHFVVCADFDGDGDDEFLIAMLGSLNRDDKMEAIQPEQKGPNPNKGVVYYKAIDVEKGLFAKWKVAEESAARIAIGDFTGNGKLDFIAVEYNVPLYYEEPKPVIHLYENKFARPKPAVTERHIVPTLWDKEGMVYLARPDEIKNAESLPLIEVANYALSVEIHAPGSKIPLGEKDGIKVLYGSIASIEGTRYSTSVPAFPQVAPTTSDDRKLSADKERGAILLRIVSIDEPGEWEKPEDVPVKTTFDTKGLGIEFPELKFVKVDQLWWGDQPQFRGVDFTNLTGFHFRFQDDKTQIAHLQFWTAGPNVDCGVHNHGDDIFQEIHICLSPGTGNGGMWRLKDGKKPEGAGPDDFDKLPLPRLYEHGGLWDRDSYGHAVRGKNNIISYPWHKWQGGTGKNLDVWLALEFNPDLVRAQGY</sequence>
<dbReference type="EMBL" id="WIGN01000003">
    <property type="protein sequence ID" value="KAF6821067.1"/>
    <property type="molecule type" value="Genomic_DNA"/>
</dbReference>
<evidence type="ECO:0000259" key="3">
    <source>
        <dbReference type="Pfam" id="PF22301"/>
    </source>
</evidence>
<accession>A0A8H6JX62</accession>
<dbReference type="InterPro" id="IPR054583">
    <property type="entry name" value="Beta-prop_AUDH"/>
</dbReference>
<reference evidence="4 5" key="1">
    <citation type="journal article" date="2020" name="Phytopathology">
        <title>Genome Sequence Resources of Colletotrichum truncatum, C. plurivorum, C. musicola, and C. sojae: Four Species Pathogenic to Soybean (Glycine max).</title>
        <authorList>
            <person name="Rogerio F."/>
            <person name="Boufleur T.R."/>
            <person name="Ciampi-Guillardi M."/>
            <person name="Sukno S.A."/>
            <person name="Thon M.R."/>
            <person name="Massola Junior N.S."/>
            <person name="Baroncelli R."/>
        </authorList>
    </citation>
    <scope>NUCLEOTIDE SEQUENCE [LARGE SCALE GENOMIC DNA]</scope>
    <source>
        <strain evidence="4 5">LFN0009</strain>
    </source>
</reference>
<feature type="domain" description="Aldos-2-ulose dehydratase beta-propeller" evidence="3">
    <location>
        <begin position="128"/>
        <end position="317"/>
    </location>
</feature>
<dbReference type="Pfam" id="PF18637">
    <property type="entry name" value="AUDH_Cupin"/>
    <property type="match status" value="1"/>
</dbReference>
<proteinExistence type="predicted"/>
<dbReference type="InterPro" id="IPR040887">
    <property type="entry name" value="AUDH_Cupin"/>
</dbReference>
<dbReference type="Gene3D" id="2.60.120.990">
    <property type="match status" value="1"/>
</dbReference>
<feature type="domain" description="Aldos-2-ulose dehydratase/isomerase (AUDH) Cupin" evidence="2">
    <location>
        <begin position="470"/>
        <end position="756"/>
    </location>
</feature>
<dbReference type="Pfam" id="PF22301">
    <property type="entry name" value="AUDH_beta_propeller"/>
    <property type="match status" value="1"/>
</dbReference>
<evidence type="ECO:0008006" key="6">
    <source>
        <dbReference type="Google" id="ProtNLM"/>
    </source>
</evidence>
<organism evidence="4 5">
    <name type="scientific">Colletotrichum sojae</name>
    <dbReference type="NCBI Taxonomy" id="2175907"/>
    <lineage>
        <taxon>Eukaryota</taxon>
        <taxon>Fungi</taxon>
        <taxon>Dikarya</taxon>
        <taxon>Ascomycota</taxon>
        <taxon>Pezizomycotina</taxon>
        <taxon>Sordariomycetes</taxon>
        <taxon>Hypocreomycetidae</taxon>
        <taxon>Glomerellales</taxon>
        <taxon>Glomerellaceae</taxon>
        <taxon>Colletotrichum</taxon>
        <taxon>Colletotrichum orchidearum species complex</taxon>
    </lineage>
</organism>
<dbReference type="AlphaFoldDB" id="A0A8H6JX62"/>
<dbReference type="Proteomes" id="UP000652219">
    <property type="component" value="Unassembled WGS sequence"/>
</dbReference>